<sequence>MVSDTFPLDLYYLAFPKDRTFTKYLVYGIYVVEFVQTILVSHDVFAVFGYGFGNIEALTEVHFNWLIVPIMSAVAAFVGPVFYAYRIFILSRSCTIPAFVTCLSLTSSVGAIITGVYSFEANDIIKLNNRKTSIAVGIWCGGSALCDVVIAICMTYYLTRRNTSFRQTRILVTKLVRLTIETGSVTAVVALLSLILFFVFPGQTFYSTPVFIMPKLYANTVYMVLNSRMRIMGGRDTYTSSTDISFATDMNITSQSTRGTESTDGMQRPVSVVALTKAEFSGDHEMGRMSVSHSDSCPSLKLIFPQEQIAG</sequence>
<keyword evidence="4" id="KW-1185">Reference proteome</keyword>
<feature type="transmembrane region" description="Helical" evidence="1">
    <location>
        <begin position="63"/>
        <end position="85"/>
    </location>
</feature>
<evidence type="ECO:0000256" key="1">
    <source>
        <dbReference type="SAM" id="Phobius"/>
    </source>
</evidence>
<dbReference type="Pfam" id="PF20152">
    <property type="entry name" value="DUF6534"/>
    <property type="match status" value="1"/>
</dbReference>
<keyword evidence="1" id="KW-0472">Membrane</keyword>
<feature type="transmembrane region" description="Helical" evidence="1">
    <location>
        <begin position="24"/>
        <end position="51"/>
    </location>
</feature>
<proteinExistence type="predicted"/>
<dbReference type="EMBL" id="KZ293683">
    <property type="protein sequence ID" value="PBK86539.1"/>
    <property type="molecule type" value="Genomic_DNA"/>
</dbReference>
<keyword evidence="1" id="KW-1133">Transmembrane helix</keyword>
<dbReference type="Proteomes" id="UP000217790">
    <property type="component" value="Unassembled WGS sequence"/>
</dbReference>
<dbReference type="InterPro" id="IPR045339">
    <property type="entry name" value="DUF6534"/>
</dbReference>
<dbReference type="PANTHER" id="PTHR40465:SF1">
    <property type="entry name" value="DUF6534 DOMAIN-CONTAINING PROTEIN"/>
    <property type="match status" value="1"/>
</dbReference>
<gene>
    <name evidence="3" type="ORF">ARMGADRAFT_998832</name>
</gene>
<dbReference type="PANTHER" id="PTHR40465">
    <property type="entry name" value="CHROMOSOME 1, WHOLE GENOME SHOTGUN SEQUENCE"/>
    <property type="match status" value="1"/>
</dbReference>
<dbReference type="STRING" id="47427.A0A2H3CTZ5"/>
<dbReference type="InParanoid" id="A0A2H3CTZ5"/>
<feature type="transmembrane region" description="Helical" evidence="1">
    <location>
        <begin position="134"/>
        <end position="158"/>
    </location>
</feature>
<feature type="transmembrane region" description="Helical" evidence="1">
    <location>
        <begin position="97"/>
        <end position="119"/>
    </location>
</feature>
<organism evidence="3 4">
    <name type="scientific">Armillaria gallica</name>
    <name type="common">Bulbous honey fungus</name>
    <name type="synonym">Armillaria bulbosa</name>
    <dbReference type="NCBI Taxonomy" id="47427"/>
    <lineage>
        <taxon>Eukaryota</taxon>
        <taxon>Fungi</taxon>
        <taxon>Dikarya</taxon>
        <taxon>Basidiomycota</taxon>
        <taxon>Agaricomycotina</taxon>
        <taxon>Agaricomycetes</taxon>
        <taxon>Agaricomycetidae</taxon>
        <taxon>Agaricales</taxon>
        <taxon>Marasmiineae</taxon>
        <taxon>Physalacriaceae</taxon>
        <taxon>Armillaria</taxon>
    </lineage>
</organism>
<feature type="transmembrane region" description="Helical" evidence="1">
    <location>
        <begin position="206"/>
        <end position="225"/>
    </location>
</feature>
<evidence type="ECO:0000313" key="4">
    <source>
        <dbReference type="Proteomes" id="UP000217790"/>
    </source>
</evidence>
<dbReference type="OrthoDB" id="2536347at2759"/>
<accession>A0A2H3CTZ5</accession>
<feature type="transmembrane region" description="Helical" evidence="1">
    <location>
        <begin position="178"/>
        <end position="200"/>
    </location>
</feature>
<reference evidence="4" key="1">
    <citation type="journal article" date="2017" name="Nat. Ecol. Evol.">
        <title>Genome expansion and lineage-specific genetic innovations in the forest pathogenic fungi Armillaria.</title>
        <authorList>
            <person name="Sipos G."/>
            <person name="Prasanna A.N."/>
            <person name="Walter M.C."/>
            <person name="O'Connor E."/>
            <person name="Balint B."/>
            <person name="Krizsan K."/>
            <person name="Kiss B."/>
            <person name="Hess J."/>
            <person name="Varga T."/>
            <person name="Slot J."/>
            <person name="Riley R."/>
            <person name="Boka B."/>
            <person name="Rigling D."/>
            <person name="Barry K."/>
            <person name="Lee J."/>
            <person name="Mihaltcheva S."/>
            <person name="LaButti K."/>
            <person name="Lipzen A."/>
            <person name="Waldron R."/>
            <person name="Moloney N.M."/>
            <person name="Sperisen C."/>
            <person name="Kredics L."/>
            <person name="Vagvoelgyi C."/>
            <person name="Patrignani A."/>
            <person name="Fitzpatrick D."/>
            <person name="Nagy I."/>
            <person name="Doyle S."/>
            <person name="Anderson J.B."/>
            <person name="Grigoriev I.V."/>
            <person name="Gueldener U."/>
            <person name="Muensterkoetter M."/>
            <person name="Nagy L.G."/>
        </authorList>
    </citation>
    <scope>NUCLEOTIDE SEQUENCE [LARGE SCALE GENOMIC DNA]</scope>
    <source>
        <strain evidence="4">Ar21-2</strain>
    </source>
</reference>
<evidence type="ECO:0000313" key="3">
    <source>
        <dbReference type="EMBL" id="PBK86539.1"/>
    </source>
</evidence>
<protein>
    <recommendedName>
        <fullName evidence="2">DUF6534 domain-containing protein</fullName>
    </recommendedName>
</protein>
<dbReference type="AlphaFoldDB" id="A0A2H3CTZ5"/>
<name>A0A2H3CTZ5_ARMGA</name>
<keyword evidence="1" id="KW-0812">Transmembrane</keyword>
<evidence type="ECO:0000259" key="2">
    <source>
        <dbReference type="Pfam" id="PF20152"/>
    </source>
</evidence>
<feature type="domain" description="DUF6534" evidence="2">
    <location>
        <begin position="143"/>
        <end position="229"/>
    </location>
</feature>